<dbReference type="Gene3D" id="2.60.40.10">
    <property type="entry name" value="Immunoglobulins"/>
    <property type="match status" value="1"/>
</dbReference>
<evidence type="ECO:0000256" key="6">
    <source>
        <dbReference type="SAM" id="SignalP"/>
    </source>
</evidence>
<feature type="region of interest" description="Disordered" evidence="4">
    <location>
        <begin position="154"/>
        <end position="199"/>
    </location>
</feature>
<evidence type="ECO:0000313" key="9">
    <source>
        <dbReference type="Proteomes" id="UP001557470"/>
    </source>
</evidence>
<feature type="compositionally biased region" description="Polar residues" evidence="4">
    <location>
        <begin position="154"/>
        <end position="176"/>
    </location>
</feature>
<feature type="transmembrane region" description="Helical" evidence="5">
    <location>
        <begin position="216"/>
        <end position="235"/>
    </location>
</feature>
<evidence type="ECO:0000256" key="1">
    <source>
        <dbReference type="ARBA" id="ARBA00004370"/>
    </source>
</evidence>
<dbReference type="EMBL" id="JAGEUA010000010">
    <property type="protein sequence ID" value="KAL0964616.1"/>
    <property type="molecule type" value="Genomic_DNA"/>
</dbReference>
<dbReference type="Pfam" id="PF07686">
    <property type="entry name" value="V-set"/>
    <property type="match status" value="1"/>
</dbReference>
<dbReference type="SUPFAM" id="SSF48726">
    <property type="entry name" value="Immunoglobulin"/>
    <property type="match status" value="1"/>
</dbReference>
<accession>A0ABD0WGP0</accession>
<comment type="subcellular location">
    <subcellularLocation>
        <location evidence="1">Membrane</location>
    </subcellularLocation>
</comment>
<feature type="signal peptide" evidence="6">
    <location>
        <begin position="1"/>
        <end position="33"/>
    </location>
</feature>
<keyword evidence="3 5" id="KW-0472">Membrane</keyword>
<proteinExistence type="predicted"/>
<dbReference type="AlphaFoldDB" id="A0ABD0WGP0"/>
<evidence type="ECO:0000313" key="8">
    <source>
        <dbReference type="EMBL" id="KAL0964616.1"/>
    </source>
</evidence>
<sequence length="328" mass="36993">MEPWHTMSHTASDLQMSHHLSLLLLLIFSRLSAVVNVKTGGSITTPCPYEQKYTSHVKYWCKGYYWNYCKYAARTDDSKSRGRTLISDDIKQRVFTVTMTDVDQSDYGYYWCAVEINGGSDIRIKWFYLTVNSVKDQTVPAHITVNQHATTMSTTNCKSETQTPANPQPSVSSTSGPVVKASSKPDEENTTQVSEERKEEEHHQWLFTIRLADIKYPLILLGLLVLLIAGVLVAWKMWRKHCDNKASDQSTSSAPDPFNEDVIYSTMVIKMRTQQSVQTNADPVDNVVYSSVARQTMTQADPDDNVVYSSVAQQITTQQKGSSIEISH</sequence>
<dbReference type="InterPro" id="IPR050671">
    <property type="entry name" value="CD300_family_receptors"/>
</dbReference>
<dbReference type="InterPro" id="IPR013783">
    <property type="entry name" value="Ig-like_fold"/>
</dbReference>
<protein>
    <recommendedName>
        <fullName evidence="7">Immunoglobulin V-set domain-containing protein</fullName>
    </recommendedName>
</protein>
<reference evidence="8 9" key="1">
    <citation type="submission" date="2024-06" db="EMBL/GenBank/DDBJ databases">
        <authorList>
            <person name="Pan Q."/>
            <person name="Wen M."/>
            <person name="Jouanno E."/>
            <person name="Zahm M."/>
            <person name="Klopp C."/>
            <person name="Cabau C."/>
            <person name="Louis A."/>
            <person name="Berthelot C."/>
            <person name="Parey E."/>
            <person name="Roest Crollius H."/>
            <person name="Montfort J."/>
            <person name="Robinson-Rechavi M."/>
            <person name="Bouchez O."/>
            <person name="Lampietro C."/>
            <person name="Lopez Roques C."/>
            <person name="Donnadieu C."/>
            <person name="Postlethwait J."/>
            <person name="Bobe J."/>
            <person name="Verreycken H."/>
            <person name="Guiguen Y."/>
        </authorList>
    </citation>
    <scope>NUCLEOTIDE SEQUENCE [LARGE SCALE GENOMIC DNA]</scope>
    <source>
        <strain evidence="8">Up_M1</strain>
        <tissue evidence="8">Testis</tissue>
    </source>
</reference>
<keyword evidence="2 5" id="KW-0812">Transmembrane</keyword>
<dbReference type="CDD" id="cd05716">
    <property type="entry name" value="IgV_pIgR_like"/>
    <property type="match status" value="1"/>
</dbReference>
<dbReference type="InterPro" id="IPR036179">
    <property type="entry name" value="Ig-like_dom_sf"/>
</dbReference>
<evidence type="ECO:0000259" key="7">
    <source>
        <dbReference type="Pfam" id="PF07686"/>
    </source>
</evidence>
<keyword evidence="9" id="KW-1185">Reference proteome</keyword>
<dbReference type="InterPro" id="IPR013106">
    <property type="entry name" value="Ig_V-set"/>
</dbReference>
<comment type="caution">
    <text evidence="8">The sequence shown here is derived from an EMBL/GenBank/DDBJ whole genome shotgun (WGS) entry which is preliminary data.</text>
</comment>
<organism evidence="8 9">
    <name type="scientific">Umbra pygmaea</name>
    <name type="common">Eastern mudminnow</name>
    <dbReference type="NCBI Taxonomy" id="75934"/>
    <lineage>
        <taxon>Eukaryota</taxon>
        <taxon>Metazoa</taxon>
        <taxon>Chordata</taxon>
        <taxon>Craniata</taxon>
        <taxon>Vertebrata</taxon>
        <taxon>Euteleostomi</taxon>
        <taxon>Actinopterygii</taxon>
        <taxon>Neopterygii</taxon>
        <taxon>Teleostei</taxon>
        <taxon>Protacanthopterygii</taxon>
        <taxon>Esociformes</taxon>
        <taxon>Umbridae</taxon>
        <taxon>Umbra</taxon>
    </lineage>
</organism>
<dbReference type="PANTHER" id="PTHR11860">
    <property type="entry name" value="POLYMERIC-IMMUNOGLOBULIN RECEPTOR"/>
    <property type="match status" value="1"/>
</dbReference>
<feature type="domain" description="Immunoglobulin V-set" evidence="7">
    <location>
        <begin position="33"/>
        <end position="120"/>
    </location>
</feature>
<dbReference type="PANTHER" id="PTHR11860:SF111">
    <property type="entry name" value="IMMUNOGLOBULIN SUBTYPE DOMAIN-CONTAINING PROTEIN"/>
    <property type="match status" value="1"/>
</dbReference>
<name>A0ABD0WGP0_UMBPY</name>
<keyword evidence="5" id="KW-1133">Transmembrane helix</keyword>
<evidence type="ECO:0000256" key="4">
    <source>
        <dbReference type="SAM" id="MobiDB-lite"/>
    </source>
</evidence>
<feature type="chain" id="PRO_5044889196" description="Immunoglobulin V-set domain-containing protein" evidence="6">
    <location>
        <begin position="34"/>
        <end position="328"/>
    </location>
</feature>
<evidence type="ECO:0000256" key="2">
    <source>
        <dbReference type="ARBA" id="ARBA00022692"/>
    </source>
</evidence>
<gene>
    <name evidence="8" type="ORF">UPYG_G00326490</name>
</gene>
<keyword evidence="6" id="KW-0732">Signal</keyword>
<evidence type="ECO:0000256" key="5">
    <source>
        <dbReference type="SAM" id="Phobius"/>
    </source>
</evidence>
<evidence type="ECO:0000256" key="3">
    <source>
        <dbReference type="ARBA" id="ARBA00023136"/>
    </source>
</evidence>
<dbReference type="Proteomes" id="UP001557470">
    <property type="component" value="Unassembled WGS sequence"/>
</dbReference>
<dbReference type="GO" id="GO:0016020">
    <property type="term" value="C:membrane"/>
    <property type="evidence" value="ECO:0007669"/>
    <property type="project" value="UniProtKB-SubCell"/>
</dbReference>